<comment type="caution">
    <text evidence="2">The sequence shown here is derived from an EMBL/GenBank/DDBJ whole genome shotgun (WGS) entry which is preliminary data.</text>
</comment>
<proteinExistence type="predicted"/>
<name>A0A919D9W7_9GAMM</name>
<dbReference type="PIRSF" id="PIRSF018297">
    <property type="entry name" value="Doc"/>
    <property type="match status" value="1"/>
</dbReference>
<accession>A0A919D9W7</accession>
<dbReference type="PANTHER" id="PTHR39426:SF1">
    <property type="entry name" value="HOMOLOGY TO DEATH-ON-CURING PROTEIN OF PHAGE P1"/>
    <property type="match status" value="1"/>
</dbReference>
<dbReference type="InterPro" id="IPR006440">
    <property type="entry name" value="Doc"/>
</dbReference>
<dbReference type="RefSeq" id="WP_146471729.1">
    <property type="nucleotide sequence ID" value="NZ_BNCF01000001.1"/>
</dbReference>
<dbReference type="Gene3D" id="1.20.120.1870">
    <property type="entry name" value="Fic/DOC protein, Fido domain"/>
    <property type="match status" value="1"/>
</dbReference>
<dbReference type="AlphaFoldDB" id="A0A919D9W7"/>
<keyword evidence="3" id="KW-1185">Reference proteome</keyword>
<dbReference type="NCBIfam" id="TIGR01550">
    <property type="entry name" value="DOC_P1"/>
    <property type="match status" value="1"/>
</dbReference>
<dbReference type="SUPFAM" id="SSF140931">
    <property type="entry name" value="Fic-like"/>
    <property type="match status" value="1"/>
</dbReference>
<dbReference type="PANTHER" id="PTHR39426">
    <property type="entry name" value="HOMOLOGY TO DEATH-ON-CURING PROTEIN OF PHAGE P1"/>
    <property type="match status" value="1"/>
</dbReference>
<dbReference type="InterPro" id="IPR053737">
    <property type="entry name" value="Type_II_TA_Toxin"/>
</dbReference>
<dbReference type="InterPro" id="IPR036597">
    <property type="entry name" value="Fido-like_dom_sf"/>
</dbReference>
<dbReference type="Proteomes" id="UP000636453">
    <property type="component" value="Unassembled WGS sequence"/>
</dbReference>
<dbReference type="Pfam" id="PF02661">
    <property type="entry name" value="Fic"/>
    <property type="match status" value="1"/>
</dbReference>
<reference evidence="2" key="2">
    <citation type="submission" date="2020-09" db="EMBL/GenBank/DDBJ databases">
        <authorList>
            <person name="Sun Q."/>
            <person name="Kim S."/>
        </authorList>
    </citation>
    <scope>NUCLEOTIDE SEQUENCE</scope>
    <source>
        <strain evidence="2">KCTC 32020</strain>
    </source>
</reference>
<protein>
    <submittedName>
        <fullName evidence="2">Death-on-curing protein</fullName>
    </submittedName>
</protein>
<dbReference type="PROSITE" id="PS51459">
    <property type="entry name" value="FIDO"/>
    <property type="match status" value="1"/>
</dbReference>
<organism evidence="2 3">
    <name type="scientific">Vulcaniibacterium thermophilum</name>
    <dbReference type="NCBI Taxonomy" id="1169913"/>
    <lineage>
        <taxon>Bacteria</taxon>
        <taxon>Pseudomonadati</taxon>
        <taxon>Pseudomonadota</taxon>
        <taxon>Gammaproteobacteria</taxon>
        <taxon>Lysobacterales</taxon>
        <taxon>Lysobacteraceae</taxon>
        <taxon>Vulcaniibacterium</taxon>
    </lineage>
</organism>
<dbReference type="InterPro" id="IPR003812">
    <property type="entry name" value="Fido"/>
</dbReference>
<sequence>MSQWIWLAEETAIAIDGEQLAEHGGAPGLRDSSLLQTALAKPRQLDAYADPPPDAAALAASYAHGIARLHPFVDGNKRTALVLAETFLNLHGFWLDASDAECVVTFLALAAGELDEAALAAWLRARLRSA</sequence>
<evidence type="ECO:0000313" key="3">
    <source>
        <dbReference type="Proteomes" id="UP000636453"/>
    </source>
</evidence>
<dbReference type="OrthoDB" id="9802752at2"/>
<evidence type="ECO:0000313" key="2">
    <source>
        <dbReference type="EMBL" id="GHE24911.1"/>
    </source>
</evidence>
<gene>
    <name evidence="2" type="ORF">GCM10007167_00870</name>
</gene>
<reference evidence="2" key="1">
    <citation type="journal article" date="2014" name="Int. J. Syst. Evol. Microbiol.">
        <title>Complete genome sequence of Corynebacterium casei LMG S-19264T (=DSM 44701T), isolated from a smear-ripened cheese.</title>
        <authorList>
            <consortium name="US DOE Joint Genome Institute (JGI-PGF)"/>
            <person name="Walter F."/>
            <person name="Albersmeier A."/>
            <person name="Kalinowski J."/>
            <person name="Ruckert C."/>
        </authorList>
    </citation>
    <scope>NUCLEOTIDE SEQUENCE</scope>
    <source>
        <strain evidence="2">KCTC 32020</strain>
    </source>
</reference>
<feature type="domain" description="Fido" evidence="1">
    <location>
        <begin position="7"/>
        <end position="125"/>
    </location>
</feature>
<dbReference type="GO" id="GO:0016301">
    <property type="term" value="F:kinase activity"/>
    <property type="evidence" value="ECO:0007669"/>
    <property type="project" value="InterPro"/>
</dbReference>
<dbReference type="EMBL" id="BNCF01000001">
    <property type="protein sequence ID" value="GHE24911.1"/>
    <property type="molecule type" value="Genomic_DNA"/>
</dbReference>
<evidence type="ECO:0000259" key="1">
    <source>
        <dbReference type="PROSITE" id="PS51459"/>
    </source>
</evidence>